<name>A0ABV1AF39_9FIRM</name>
<dbReference type="SUPFAM" id="SSF52540">
    <property type="entry name" value="P-loop containing nucleoside triphosphate hydrolases"/>
    <property type="match status" value="1"/>
</dbReference>
<organism evidence="2 3">
    <name type="scientific">Blautia intestinihominis</name>
    <dbReference type="NCBI Taxonomy" id="3133152"/>
    <lineage>
        <taxon>Bacteria</taxon>
        <taxon>Bacillati</taxon>
        <taxon>Bacillota</taxon>
        <taxon>Clostridia</taxon>
        <taxon>Lachnospirales</taxon>
        <taxon>Lachnospiraceae</taxon>
        <taxon>Blautia</taxon>
    </lineage>
</organism>
<dbReference type="Pfam" id="PF08011">
    <property type="entry name" value="PDDEXK_9"/>
    <property type="match status" value="1"/>
</dbReference>
<feature type="domain" description="AAA-ATPase-like" evidence="1">
    <location>
        <begin position="18"/>
        <end position="208"/>
    </location>
</feature>
<evidence type="ECO:0000313" key="3">
    <source>
        <dbReference type="Proteomes" id="UP001446032"/>
    </source>
</evidence>
<dbReference type="InterPro" id="IPR018631">
    <property type="entry name" value="AAA-ATPase-like_dom"/>
</dbReference>
<comment type="caution">
    <text evidence="2">The sequence shown here is derived from an EMBL/GenBank/DDBJ whole genome shotgun (WGS) entry which is preliminary data.</text>
</comment>
<dbReference type="Proteomes" id="UP001446032">
    <property type="component" value="Unassembled WGS sequence"/>
</dbReference>
<proteinExistence type="predicted"/>
<dbReference type="PANTHER" id="PTHR34825">
    <property type="entry name" value="CONSERVED PROTEIN, WITH A WEAK D-GALACTARATE DEHYDRATASE/ALTRONATE HYDROLASE DOMAIN"/>
    <property type="match status" value="1"/>
</dbReference>
<evidence type="ECO:0000313" key="2">
    <source>
        <dbReference type="EMBL" id="MEQ2356764.1"/>
    </source>
</evidence>
<sequence length="546" mass="63616">MGVYLDSKTGYTLYKNETEKPYFVDKSRLLAELFPLVEEGSSYICITRPRRFGKTVMANMLTAFFSRACQSDDIFHKLQISEMEGYHQHRNQYAVIHISFNDVVGECSSYSQYINRIEKRLIRDLKRAYPEVALEEEEYVVDVLTDIYEENENAKFIFVLDEWDYIFHQDFATEADKKKYLTFLRSLLKDRPYVRLAYMTGILPIAKYSSGSELNMFAEYTMAGEERFSEYFGFTEREVDQLFTRYQQNCKFTQKVTREGLRTWYDGYHTQAGERLYNPRSVVMSLSNNNLGNYWTSSGPYDEIYYYIENNVDEVRDDLARMAAGESVPAKIREYAATSQNLQTKEEIFSAMVVYGFLSYDKGKVSVPNKELMDKFTDMLQKEPSLGYVYRLAKESGRMLKATLENDTDTMCEILEKAHNTEIPLLNYNNETDLTAVINLVYLAARDMYRVEREDKAGIGYVDFIFYPEIDKSSDAIILELKIDHTPEEAIAQIKEKQYALKFQGKLGETSRYTGRILAVGIGYDKKTKKHRCKIEVLSEQKIKCC</sequence>
<dbReference type="Gene3D" id="3.40.50.300">
    <property type="entry name" value="P-loop containing nucleotide triphosphate hydrolases"/>
    <property type="match status" value="1"/>
</dbReference>
<evidence type="ECO:0000259" key="1">
    <source>
        <dbReference type="Pfam" id="PF09820"/>
    </source>
</evidence>
<dbReference type="EMBL" id="JBBMEI010000001">
    <property type="protein sequence ID" value="MEQ2356764.1"/>
    <property type="molecule type" value="Genomic_DNA"/>
</dbReference>
<protein>
    <submittedName>
        <fullName evidence="2">AAA family ATPase</fullName>
    </submittedName>
</protein>
<reference evidence="2 3" key="1">
    <citation type="submission" date="2024-03" db="EMBL/GenBank/DDBJ databases">
        <title>Human intestinal bacterial collection.</title>
        <authorList>
            <person name="Pauvert C."/>
            <person name="Hitch T.C.A."/>
            <person name="Clavel T."/>
        </authorList>
    </citation>
    <scope>NUCLEOTIDE SEQUENCE [LARGE SCALE GENOMIC DNA]</scope>
    <source>
        <strain evidence="2 3">CLA-AA-H95</strain>
    </source>
</reference>
<dbReference type="Pfam" id="PF09820">
    <property type="entry name" value="AAA-ATPase_like"/>
    <property type="match status" value="1"/>
</dbReference>
<keyword evidence="3" id="KW-1185">Reference proteome</keyword>
<dbReference type="InterPro" id="IPR012547">
    <property type="entry name" value="PDDEXK_9"/>
</dbReference>
<dbReference type="PANTHER" id="PTHR34825:SF1">
    <property type="entry name" value="AAA-ATPASE-LIKE DOMAIN-CONTAINING PROTEIN"/>
    <property type="match status" value="1"/>
</dbReference>
<dbReference type="InterPro" id="IPR027417">
    <property type="entry name" value="P-loop_NTPase"/>
</dbReference>
<accession>A0ABV1AF39</accession>
<gene>
    <name evidence="2" type="ORF">WMO75_00160</name>
</gene>
<dbReference type="RefSeq" id="WP_302247425.1">
    <property type="nucleotide sequence ID" value="NZ_JBBMEI010000001.1"/>
</dbReference>